<keyword evidence="3" id="KW-1185">Reference proteome</keyword>
<evidence type="ECO:0000313" key="2">
    <source>
        <dbReference type="EMBL" id="KAF4484464.1"/>
    </source>
</evidence>
<proteinExistence type="predicted"/>
<evidence type="ECO:0000256" key="1">
    <source>
        <dbReference type="SAM" id="SignalP"/>
    </source>
</evidence>
<dbReference type="RefSeq" id="XP_031883014.1">
    <property type="nucleotide sequence ID" value="XM_032019721.1"/>
</dbReference>
<dbReference type="OrthoDB" id="10449368at2759"/>
<sequence>MKFVTLILILSPLSVLGQYCKPPPSNCEAWDCASSRSCFYDDGRAKCPGTRLACCKATTEDPGAGGYCY</sequence>
<organism evidence="2 3">
    <name type="scientific">Colletotrichum fructicola (strain Nara gc5)</name>
    <name type="common">Anthracnose fungus</name>
    <name type="synonym">Colletotrichum gloeosporioides (strain Nara gc5)</name>
    <dbReference type="NCBI Taxonomy" id="1213859"/>
    <lineage>
        <taxon>Eukaryota</taxon>
        <taxon>Fungi</taxon>
        <taxon>Dikarya</taxon>
        <taxon>Ascomycota</taxon>
        <taxon>Pezizomycotina</taxon>
        <taxon>Sordariomycetes</taxon>
        <taxon>Hypocreomycetidae</taxon>
        <taxon>Glomerellales</taxon>
        <taxon>Glomerellaceae</taxon>
        <taxon>Colletotrichum</taxon>
        <taxon>Colletotrichum gloeosporioides species complex</taxon>
    </lineage>
</organism>
<feature type="signal peptide" evidence="1">
    <location>
        <begin position="1"/>
        <end position="17"/>
    </location>
</feature>
<comment type="caution">
    <text evidence="2">The sequence shown here is derived from an EMBL/GenBank/DDBJ whole genome shotgun (WGS) entry which is preliminary data.</text>
</comment>
<keyword evidence="1" id="KW-0732">Signal</keyword>
<gene>
    <name evidence="2" type="ORF">CGGC5_v006843</name>
</gene>
<feature type="chain" id="PRO_5029484857" evidence="1">
    <location>
        <begin position="18"/>
        <end position="69"/>
    </location>
</feature>
<dbReference type="GeneID" id="43603944"/>
<evidence type="ECO:0000313" key="3">
    <source>
        <dbReference type="Proteomes" id="UP000011096"/>
    </source>
</evidence>
<reference evidence="2 3" key="1">
    <citation type="submission" date="2012-08" db="EMBL/GenBank/DDBJ databases">
        <authorList>
            <person name="Gan P.H.P."/>
            <person name="Ikeda K."/>
            <person name="Irieda H."/>
            <person name="Narusaka M."/>
            <person name="O'Connell R.J."/>
            <person name="Narusaka Y."/>
            <person name="Takano Y."/>
            <person name="Kubo Y."/>
            <person name="Shirasu K."/>
        </authorList>
    </citation>
    <scope>NUCLEOTIDE SEQUENCE [LARGE SCALE GENOMIC DNA]</scope>
    <source>
        <strain evidence="2 3">Nara gc5</strain>
    </source>
</reference>
<dbReference type="AlphaFoldDB" id="A0A7J6J4A4"/>
<dbReference type="EMBL" id="ANPB02000004">
    <property type="protein sequence ID" value="KAF4484464.1"/>
    <property type="molecule type" value="Genomic_DNA"/>
</dbReference>
<reference evidence="2 3" key="2">
    <citation type="submission" date="2020-04" db="EMBL/GenBank/DDBJ databases">
        <title>Genome sequencing and assembly of multiple isolates from the Colletotrichum gloeosporioides species complex.</title>
        <authorList>
            <person name="Gan P."/>
            <person name="Shirasu K."/>
        </authorList>
    </citation>
    <scope>NUCLEOTIDE SEQUENCE [LARGE SCALE GENOMIC DNA]</scope>
    <source>
        <strain evidence="2 3">Nara gc5</strain>
    </source>
</reference>
<protein>
    <submittedName>
        <fullName evidence="2">Uncharacterized protein</fullName>
    </submittedName>
</protein>
<dbReference type="InParanoid" id="A0A7J6J4A4"/>
<name>A0A7J6J4A4_COLFN</name>
<dbReference type="Proteomes" id="UP000011096">
    <property type="component" value="Unassembled WGS sequence"/>
</dbReference>
<accession>A0A7J6J4A4</accession>